<organism evidence="3 4">
    <name type="scientific">Tepidiforma thermophila (strain KCTC 52669 / CGMCC 1.13589 / G233)</name>
    <dbReference type="NCBI Taxonomy" id="2761530"/>
    <lineage>
        <taxon>Bacteria</taxon>
        <taxon>Bacillati</taxon>
        <taxon>Chloroflexota</taxon>
        <taxon>Tepidiformia</taxon>
        <taxon>Tepidiformales</taxon>
        <taxon>Tepidiformaceae</taxon>
        <taxon>Tepidiforma</taxon>
    </lineage>
</organism>
<evidence type="ECO:0000313" key="4">
    <source>
        <dbReference type="Proteomes" id="UP000223071"/>
    </source>
</evidence>
<feature type="compositionally biased region" description="Pro residues" evidence="1">
    <location>
        <begin position="82"/>
        <end position="92"/>
    </location>
</feature>
<feature type="chain" id="PRO_5012089227" evidence="2">
    <location>
        <begin position="25"/>
        <end position="284"/>
    </location>
</feature>
<dbReference type="PRINTS" id="PR01217">
    <property type="entry name" value="PRICHEXTENSN"/>
</dbReference>
<name>A0A2A9HDD4_TEPT2</name>
<gene>
    <name evidence="3" type="ORF">A9A59_0325</name>
</gene>
<evidence type="ECO:0000256" key="1">
    <source>
        <dbReference type="SAM" id="MobiDB-lite"/>
    </source>
</evidence>
<feature type="compositionally biased region" description="Pro residues" evidence="1">
    <location>
        <begin position="49"/>
        <end position="60"/>
    </location>
</feature>
<dbReference type="AlphaFoldDB" id="A0A2A9HDD4"/>
<evidence type="ECO:0000313" key="3">
    <source>
        <dbReference type="EMBL" id="PFG73130.1"/>
    </source>
</evidence>
<evidence type="ECO:0000256" key="2">
    <source>
        <dbReference type="SAM" id="SignalP"/>
    </source>
</evidence>
<dbReference type="EMBL" id="PDJQ01000001">
    <property type="protein sequence ID" value="PFG73130.1"/>
    <property type="molecule type" value="Genomic_DNA"/>
</dbReference>
<dbReference type="RefSeq" id="WP_098502606.1">
    <property type="nucleotide sequence ID" value="NZ_PDJQ01000001.1"/>
</dbReference>
<protein>
    <submittedName>
        <fullName evidence="3">Uncharacterized protein</fullName>
    </submittedName>
</protein>
<feature type="region of interest" description="Disordered" evidence="1">
    <location>
        <begin position="44"/>
        <end position="95"/>
    </location>
</feature>
<proteinExistence type="predicted"/>
<feature type="signal peptide" evidence="2">
    <location>
        <begin position="1"/>
        <end position="24"/>
    </location>
</feature>
<comment type="caution">
    <text evidence="3">The sequence shown here is derived from an EMBL/GenBank/DDBJ whole genome shotgun (WGS) entry which is preliminary data.</text>
</comment>
<accession>A0A2A9HDD4</accession>
<reference evidence="3 4" key="1">
    <citation type="submission" date="2017-09" db="EMBL/GenBank/DDBJ databases">
        <title>Sequencing the genomes of two abundant thermophiles in Great Basin hot springs: Thermocrinis jamiesonii and novel Chloroflexi Thermoflexus hugenholtzii.</title>
        <authorList>
            <person name="Hedlund B."/>
        </authorList>
    </citation>
    <scope>NUCLEOTIDE SEQUENCE [LARGE SCALE GENOMIC DNA]</scope>
    <source>
        <strain evidence="3 4">G233</strain>
    </source>
</reference>
<keyword evidence="4" id="KW-1185">Reference proteome</keyword>
<keyword evidence="2" id="KW-0732">Signal</keyword>
<sequence length="284" mass="29581">MPRPAPLLAALLAVAALIAVVALDSPGAESQAFAPRAIVPMVARDEGAAPPPPTPTPLPPTATATPRPSTPTPTAPAATPTSRPPTPTPTPQPSGVRLQGVNWYVDSLGNIWVVGLVINGLSTPVEFVEVSARFYGASGQLLATDWSFANITIIPAGGSSPFSVLLLNPPPGIVSVEALISDYDISSRLPITGLNATVTNVYRDSIGVLHVVGTVRNDSPTTYRFVEVYGAYVNSAGLVVRVDFDFATPSTLASGQQGTFELLFLSAPAGMESMNLLIWTEADR</sequence>
<dbReference type="Proteomes" id="UP000223071">
    <property type="component" value="Unassembled WGS sequence"/>
</dbReference>